<evidence type="ECO:0000313" key="3">
    <source>
        <dbReference type="Proteomes" id="UP000069205"/>
    </source>
</evidence>
<dbReference type="STRING" id="42253.NITMOv2_4267"/>
<protein>
    <recommendedName>
        <fullName evidence="4">DUF3179 domain-containing protein</fullName>
    </recommendedName>
</protein>
<feature type="transmembrane region" description="Helical" evidence="1">
    <location>
        <begin position="29"/>
        <end position="47"/>
    </location>
</feature>
<dbReference type="OrthoDB" id="9806357at2"/>
<evidence type="ECO:0008006" key="4">
    <source>
        <dbReference type="Google" id="ProtNLM"/>
    </source>
</evidence>
<sequence length="342" mass="37612">MNQPGQSLTSSTPARTVFWPYLVPPRRRVLLLIAIGAVLSCSAWLGFGKSLATSFDLTKHSVPLDQIVDGGPGKDGIPALLTPRFVSAAEGTFLQDDDRVLGLTQGVEAKAYPIKILNWHEIVNDVVGGKPVVVTYCPLCGTGIACDANVRGGPHTFGMSGLLYQSDLLMYDHQTDSLWSQIGMHAVAGPLTGQRLTPVFLEHTTWAEWRAAYPSTLVLSTRTGSLRNYDRDPYTGYAESGELFFDTTHVDPRYHPKEWVVGIEHKGVVKAYPFSELKKGESPLTDELGGDTVTIQVNHRARSVSVTDTGGRPIPSVTAFWFAWYAFHPDTQVFKWPVRRSP</sequence>
<keyword evidence="1" id="KW-1133">Transmembrane helix</keyword>
<dbReference type="InterPro" id="IPR021516">
    <property type="entry name" value="DUF3179"/>
</dbReference>
<keyword evidence="1" id="KW-0812">Transmembrane</keyword>
<reference evidence="2 3" key="1">
    <citation type="journal article" date="2015" name="Proc. Natl. Acad. Sci. U.S.A.">
        <title>Expanded metabolic versatility of ubiquitous nitrite-oxidizing bacteria from the genus Nitrospira.</title>
        <authorList>
            <person name="Koch H."/>
            <person name="Lucker S."/>
            <person name="Albertsen M."/>
            <person name="Kitzinger K."/>
            <person name="Herbold C."/>
            <person name="Spieck E."/>
            <person name="Nielsen P.H."/>
            <person name="Wagner M."/>
            <person name="Daims H."/>
        </authorList>
    </citation>
    <scope>NUCLEOTIDE SEQUENCE [LARGE SCALE GENOMIC DNA]</scope>
    <source>
        <strain evidence="2 3">NSP M-1</strain>
    </source>
</reference>
<gene>
    <name evidence="2" type="ORF">NITMOv2_4267</name>
</gene>
<accession>A0A0K2GIF5</accession>
<proteinExistence type="predicted"/>
<dbReference type="KEGG" id="nmv:NITMOv2_4267"/>
<keyword evidence="3" id="KW-1185">Reference proteome</keyword>
<dbReference type="Pfam" id="PF11376">
    <property type="entry name" value="DUF3179"/>
    <property type="match status" value="1"/>
</dbReference>
<evidence type="ECO:0000256" key="1">
    <source>
        <dbReference type="SAM" id="Phobius"/>
    </source>
</evidence>
<dbReference type="EMBL" id="CP011801">
    <property type="protein sequence ID" value="ALA60644.1"/>
    <property type="molecule type" value="Genomic_DNA"/>
</dbReference>
<dbReference type="PATRIC" id="fig|42253.5.peg.4210"/>
<evidence type="ECO:0000313" key="2">
    <source>
        <dbReference type="EMBL" id="ALA60644.1"/>
    </source>
</evidence>
<dbReference type="Proteomes" id="UP000069205">
    <property type="component" value="Chromosome"/>
</dbReference>
<keyword evidence="1" id="KW-0472">Membrane</keyword>
<dbReference type="AlphaFoldDB" id="A0A0K2GIF5"/>
<organism evidence="2 3">
    <name type="scientific">Nitrospira moscoviensis</name>
    <dbReference type="NCBI Taxonomy" id="42253"/>
    <lineage>
        <taxon>Bacteria</taxon>
        <taxon>Pseudomonadati</taxon>
        <taxon>Nitrospirota</taxon>
        <taxon>Nitrospiria</taxon>
        <taxon>Nitrospirales</taxon>
        <taxon>Nitrospiraceae</taxon>
        <taxon>Nitrospira</taxon>
    </lineage>
</organism>
<name>A0A0K2GIF5_NITMO</name>